<accession>A0ABD3S2Y4</accession>
<dbReference type="Gene3D" id="1.10.245.10">
    <property type="entry name" value="SWIB/MDM2 domain"/>
    <property type="match status" value="1"/>
</dbReference>
<dbReference type="SUPFAM" id="SSF57903">
    <property type="entry name" value="FYVE/PHD zinc finger"/>
    <property type="match status" value="1"/>
</dbReference>
<feature type="region of interest" description="Disordered" evidence="6">
    <location>
        <begin position="543"/>
        <end position="564"/>
    </location>
</feature>
<comment type="caution">
    <text evidence="12">The sequence shown here is derived from an EMBL/GenBank/DDBJ whole genome shotgun (WGS) entry which is preliminary data.</text>
</comment>
<feature type="region of interest" description="Disordered" evidence="6">
    <location>
        <begin position="317"/>
        <end position="432"/>
    </location>
</feature>
<dbReference type="SMART" id="SM00151">
    <property type="entry name" value="SWIB"/>
    <property type="match status" value="1"/>
</dbReference>
<dbReference type="SMART" id="SM00444">
    <property type="entry name" value="GYF"/>
    <property type="match status" value="1"/>
</dbReference>
<evidence type="ECO:0000259" key="7">
    <source>
        <dbReference type="PROSITE" id="PS50016"/>
    </source>
</evidence>
<dbReference type="InterPro" id="IPR036855">
    <property type="entry name" value="Znf_CCCH_sf"/>
</dbReference>
<feature type="compositionally biased region" description="Polar residues" evidence="6">
    <location>
        <begin position="1127"/>
        <end position="1140"/>
    </location>
</feature>
<feature type="compositionally biased region" description="Basic and acidic residues" evidence="6">
    <location>
        <begin position="382"/>
        <end position="429"/>
    </location>
</feature>
<dbReference type="PANTHER" id="PTHR46695:SF4">
    <property type="entry name" value="ZINC FINGER CCCH DOMAIN-CONTAINING PROTEIN 44"/>
    <property type="match status" value="1"/>
</dbReference>
<dbReference type="PROSITE" id="PS50016">
    <property type="entry name" value="ZF_PHD_2"/>
    <property type="match status" value="1"/>
</dbReference>
<feature type="domain" description="DM2" evidence="11">
    <location>
        <begin position="430"/>
        <end position="513"/>
    </location>
</feature>
<dbReference type="Pfam" id="PF03126">
    <property type="entry name" value="Plus-3"/>
    <property type="match status" value="1"/>
</dbReference>
<proteinExistence type="predicted"/>
<dbReference type="CDD" id="cd15568">
    <property type="entry name" value="PHD5_NSD"/>
    <property type="match status" value="1"/>
</dbReference>
<feature type="region of interest" description="Disordered" evidence="6">
    <location>
        <begin position="16"/>
        <end position="51"/>
    </location>
</feature>
<feature type="region of interest" description="Disordered" evidence="6">
    <location>
        <begin position="69"/>
        <end position="98"/>
    </location>
</feature>
<keyword evidence="4" id="KW-0238">DNA-binding</keyword>
<dbReference type="InterPro" id="IPR035445">
    <property type="entry name" value="GYF-like_dom_sf"/>
</dbReference>
<evidence type="ECO:0000256" key="5">
    <source>
        <dbReference type="PROSITE-ProRule" id="PRU00723"/>
    </source>
</evidence>
<dbReference type="SMART" id="SM00249">
    <property type="entry name" value="PHD"/>
    <property type="match status" value="1"/>
</dbReference>
<feature type="region of interest" description="Disordered" evidence="6">
    <location>
        <begin position="1550"/>
        <end position="1577"/>
    </location>
</feature>
<dbReference type="EMBL" id="JBJXBP010000007">
    <property type="protein sequence ID" value="KAL3818807.1"/>
    <property type="molecule type" value="Genomic_DNA"/>
</dbReference>
<dbReference type="InterPro" id="IPR036885">
    <property type="entry name" value="SWIB_MDM2_dom_sf"/>
</dbReference>
<dbReference type="InterPro" id="IPR003169">
    <property type="entry name" value="GYF"/>
</dbReference>
<feature type="domain" description="C3H1-type" evidence="8">
    <location>
        <begin position="1579"/>
        <end position="1604"/>
    </location>
</feature>
<dbReference type="Pfam" id="PF02201">
    <property type="entry name" value="SWIB"/>
    <property type="match status" value="1"/>
</dbReference>
<dbReference type="PROSITE" id="PS51925">
    <property type="entry name" value="SWIB_MDM2"/>
    <property type="match status" value="1"/>
</dbReference>
<feature type="region of interest" description="Disordered" evidence="6">
    <location>
        <begin position="1441"/>
        <end position="1464"/>
    </location>
</feature>
<evidence type="ECO:0000256" key="6">
    <source>
        <dbReference type="SAM" id="MobiDB-lite"/>
    </source>
</evidence>
<evidence type="ECO:0000256" key="4">
    <source>
        <dbReference type="ARBA" id="ARBA00023125"/>
    </source>
</evidence>
<dbReference type="Pfam" id="PF02213">
    <property type="entry name" value="GYF"/>
    <property type="match status" value="1"/>
</dbReference>
<feature type="domain" description="PHD-type" evidence="7">
    <location>
        <begin position="102"/>
        <end position="168"/>
    </location>
</feature>
<feature type="region of interest" description="Disordered" evidence="6">
    <location>
        <begin position="786"/>
        <end position="832"/>
    </location>
</feature>
<keyword evidence="1 5" id="KW-0479">Metal-binding</keyword>
<dbReference type="SUPFAM" id="SSF159042">
    <property type="entry name" value="Plus3-like"/>
    <property type="match status" value="1"/>
</dbReference>
<dbReference type="PROSITE" id="PS50103">
    <property type="entry name" value="ZF_C3H1"/>
    <property type="match status" value="1"/>
</dbReference>
<evidence type="ECO:0008006" key="14">
    <source>
        <dbReference type="Google" id="ProtNLM"/>
    </source>
</evidence>
<dbReference type="SUPFAM" id="SSF90229">
    <property type="entry name" value="CCCH zinc finger"/>
    <property type="match status" value="1"/>
</dbReference>
<dbReference type="InterPro" id="IPR019835">
    <property type="entry name" value="SWIB_domain"/>
</dbReference>
<dbReference type="GO" id="GO:0008270">
    <property type="term" value="F:zinc ion binding"/>
    <property type="evidence" value="ECO:0007669"/>
    <property type="project" value="UniProtKB-KW"/>
</dbReference>
<keyword evidence="2 5" id="KW-0863">Zinc-finger</keyword>
<dbReference type="Proteomes" id="UP001634393">
    <property type="component" value="Unassembled WGS sequence"/>
</dbReference>
<dbReference type="SMART" id="SM00719">
    <property type="entry name" value="Plus3"/>
    <property type="match status" value="1"/>
</dbReference>
<dbReference type="InterPro" id="IPR001965">
    <property type="entry name" value="Znf_PHD"/>
</dbReference>
<dbReference type="CDD" id="cd00072">
    <property type="entry name" value="GYF"/>
    <property type="match status" value="1"/>
</dbReference>
<gene>
    <name evidence="12" type="ORF">ACJIZ3_004712</name>
</gene>
<feature type="compositionally biased region" description="Basic and acidic residues" evidence="6">
    <location>
        <begin position="336"/>
        <end position="372"/>
    </location>
</feature>
<evidence type="ECO:0000259" key="8">
    <source>
        <dbReference type="PROSITE" id="PS50103"/>
    </source>
</evidence>
<dbReference type="InterPro" id="IPR011011">
    <property type="entry name" value="Znf_FYVE_PHD"/>
</dbReference>
<dbReference type="Gene3D" id="3.30.1490.40">
    <property type="match status" value="1"/>
</dbReference>
<feature type="region of interest" description="Disordered" evidence="6">
    <location>
        <begin position="1113"/>
        <end position="1185"/>
    </location>
</feature>
<name>A0ABD3S2Y4_9LAMI</name>
<dbReference type="Pfam" id="PF25980">
    <property type="entry name" value="NERD_plant"/>
    <property type="match status" value="1"/>
</dbReference>
<dbReference type="PROSITE" id="PS51360">
    <property type="entry name" value="PLUS3"/>
    <property type="match status" value="1"/>
</dbReference>
<evidence type="ECO:0000313" key="13">
    <source>
        <dbReference type="Proteomes" id="UP001634393"/>
    </source>
</evidence>
<evidence type="ECO:0000259" key="10">
    <source>
        <dbReference type="PROSITE" id="PS51360"/>
    </source>
</evidence>
<dbReference type="InterPro" id="IPR004343">
    <property type="entry name" value="Plus-3_dom"/>
</dbReference>
<evidence type="ECO:0000256" key="3">
    <source>
        <dbReference type="ARBA" id="ARBA00022833"/>
    </source>
</evidence>
<feature type="domain" description="Plus3" evidence="10">
    <location>
        <begin position="573"/>
        <end position="706"/>
    </location>
</feature>
<dbReference type="SUPFAM" id="SSF47592">
    <property type="entry name" value="SWIB/MDM2 domain"/>
    <property type="match status" value="1"/>
</dbReference>
<dbReference type="PROSITE" id="PS01359">
    <property type="entry name" value="ZF_PHD_1"/>
    <property type="match status" value="1"/>
</dbReference>
<dbReference type="InterPro" id="IPR036128">
    <property type="entry name" value="Plus3-like_sf"/>
</dbReference>
<dbReference type="InterPro" id="IPR058668">
    <property type="entry name" value="NERD_dom"/>
</dbReference>
<dbReference type="Gene3D" id="3.90.70.200">
    <property type="entry name" value="Plus-3 domain"/>
    <property type="match status" value="1"/>
</dbReference>
<keyword evidence="3 5" id="KW-0862">Zinc</keyword>
<feature type="domain" description="GYF" evidence="9">
    <location>
        <begin position="886"/>
        <end position="939"/>
    </location>
</feature>
<dbReference type="CDD" id="cd10567">
    <property type="entry name" value="SWIB-MDM2_like"/>
    <property type="match status" value="1"/>
</dbReference>
<feature type="compositionally biased region" description="Basic and acidic residues" evidence="6">
    <location>
        <begin position="957"/>
        <end position="969"/>
    </location>
</feature>
<organism evidence="12 13">
    <name type="scientific">Penstemon smallii</name>
    <dbReference type="NCBI Taxonomy" id="265156"/>
    <lineage>
        <taxon>Eukaryota</taxon>
        <taxon>Viridiplantae</taxon>
        <taxon>Streptophyta</taxon>
        <taxon>Embryophyta</taxon>
        <taxon>Tracheophyta</taxon>
        <taxon>Spermatophyta</taxon>
        <taxon>Magnoliopsida</taxon>
        <taxon>eudicotyledons</taxon>
        <taxon>Gunneridae</taxon>
        <taxon>Pentapetalae</taxon>
        <taxon>asterids</taxon>
        <taxon>lamiids</taxon>
        <taxon>Lamiales</taxon>
        <taxon>Plantaginaceae</taxon>
        <taxon>Cheloneae</taxon>
        <taxon>Penstemon</taxon>
    </lineage>
</organism>
<dbReference type="InterPro" id="IPR000571">
    <property type="entry name" value="Znf_CCCH"/>
</dbReference>
<dbReference type="Gene3D" id="3.30.40.10">
    <property type="entry name" value="Zinc/RING finger domain, C3HC4 (zinc finger)"/>
    <property type="match status" value="1"/>
</dbReference>
<evidence type="ECO:0000256" key="1">
    <source>
        <dbReference type="ARBA" id="ARBA00022723"/>
    </source>
</evidence>
<dbReference type="InterPro" id="IPR019786">
    <property type="entry name" value="Zinc_finger_PHD-type_CS"/>
</dbReference>
<protein>
    <recommendedName>
        <fullName evidence="14">Zinc finger CCCH domain-containing protein 44</fullName>
    </recommendedName>
</protein>
<dbReference type="InterPro" id="IPR019787">
    <property type="entry name" value="Znf_PHD-finger"/>
</dbReference>
<evidence type="ECO:0000256" key="2">
    <source>
        <dbReference type="ARBA" id="ARBA00022771"/>
    </source>
</evidence>
<feature type="compositionally biased region" description="Polar residues" evidence="6">
    <location>
        <begin position="1174"/>
        <end position="1185"/>
    </location>
</feature>
<feature type="region of interest" description="Disordered" evidence="6">
    <location>
        <begin position="946"/>
        <end position="977"/>
    </location>
</feature>
<dbReference type="PANTHER" id="PTHR46695">
    <property type="entry name" value="ZINC FINGER CCCH DOMAIN-CONTAINING PROTEIN 44-RELATED"/>
    <property type="match status" value="1"/>
</dbReference>
<feature type="region of interest" description="Disordered" evidence="6">
    <location>
        <begin position="1035"/>
        <end position="1072"/>
    </location>
</feature>
<dbReference type="InterPro" id="IPR013083">
    <property type="entry name" value="Znf_RING/FYVE/PHD"/>
</dbReference>
<dbReference type="PROSITE" id="PS50829">
    <property type="entry name" value="GYF"/>
    <property type="match status" value="1"/>
</dbReference>
<evidence type="ECO:0000259" key="11">
    <source>
        <dbReference type="PROSITE" id="PS51925"/>
    </source>
</evidence>
<reference evidence="12 13" key="1">
    <citation type="submission" date="2024-12" db="EMBL/GenBank/DDBJ databases">
        <title>The unique morphological basis and parallel evolutionary history of personate flowers in Penstemon.</title>
        <authorList>
            <person name="Depatie T.H."/>
            <person name="Wessinger C.A."/>
        </authorList>
    </citation>
    <scope>NUCLEOTIDE SEQUENCE [LARGE SCALE GENOMIC DNA]</scope>
    <source>
        <strain evidence="12">WTNN_2</strain>
        <tissue evidence="12">Leaf</tissue>
    </source>
</reference>
<evidence type="ECO:0000313" key="12">
    <source>
        <dbReference type="EMBL" id="KAL3818807.1"/>
    </source>
</evidence>
<dbReference type="InterPro" id="IPR003121">
    <property type="entry name" value="SWIB_MDM2_domain"/>
</dbReference>
<sequence length="1604" mass="177691">MENIQTLLAAVAQTQGFDDDESFHSASPALGFRNSDNREETGVSELNGPPTEVLAESLPQREVVLAIRAADDDKRKRGRPARGQMVAKPPPPKRKKQEDEEEDVCFICFDGGSLVLCDRKGCPKAYHPACIKRDEAFFKSKAKWNCGWHICSVCRRTSHYMCYSCTYSLCKGCTKDTDFVCVRRNKGFCSTCMKTIMLIENKDQANNHSVQVDFDDKTSWEYLFKMYWVYLKDKLSLTLSELTQAKKPWKAVAAVVRKPQLTNVHHIAVGGEVSISYSSSQRMVLNKPFEEIGFPQDERLKNATSVIDNHVETINSAKEEGASSYNNATVAPSAERGSDEPGIDKTTDKPGMEKDGNNPRIVRDTDKPDIDKYGNNPSIVEDTDKPDIEKDGNKPSIEKDRNNPVIIEKTDKPGFCENRDEPGYNDSDKPGVGTEWASKDLLEFVAHMKNGDTSALSQLDVQMLLLEYIKRNNLRDPRRKSQIICDLRLQNLFGKARVGHIEMLKLLEFHFLIKEDGQKNSFIPAGFVGPAASVMEIDGNNYGSSMPMKGRKRKTRKKSEEKAPQNNLNEYAAIDFHNINLIYLRRNLMENLIEDKENFNDKAVGSIVRIRISSNDQTPDIYRLVQVVGTSKVAEPYKIGDRTTDIMLEVLNLDKKEVVSIEAISNQEFTEDECRRLRQSIRCGLVKQFIVGEVQKKAMALQPVRLNDWLEAEILRLNHLRDRASENGRKKEYPLPIIILFSHGISDIPCSLTIFTLREYVDKLQLLKSPEERHRRINEVPVIHADPKMNPNYESEEDFRSSSISSKKDKYSRPSYSGRTRKPIAPDKKGKEESCNLAKNRMILEKHLNDVTNSAVGGGNDQAMPNSGLETSVPAASPSAYIIETEKLWHYRDPNGKIQGPFSMMQLRKWSTTGLFPPEMRIWTNHEQYDSLLLTDALNGKFHGAPELPQNSSSDSQECHATRTIERSEAINGTYRDSKQTEAGALCNHASNLSDSATELVRAIESGSSSWPQCLDLLKPNNSSAEDVQAYVAPSDQGQECVDDNHASQNGEKNAIGPTQRDMTSEHDHQNQSNNLAQAPLSSEINLTSLPIDLSSNDKESVSVFAPESKSGVTIKQDGNIDIPDLSSPTPNSSNKQQSENGKESESVFAFELKSDDTIKQDGNIDIPDPSSPTPNSSIKQQSESLDVGIQSSGILELLSLTPNRSSKQHSESSDVGIQSSNILELLSLSPTPRSNSEDQVVQATETKQSGLIDFLVPDSGPSWSSVASSLANSAQLPEVASEWCGYSPTPTKPPIQEWESGLASESSMRPPEVTNENVATSQSALPSWLAMLNEPIEFDALGEESVSDLLAEVETMESQGGFPSPTSAMKFAKEFIQDCNNDCFSSIEDFNPTHDPVRSDAFSSTREVQLNSGSSVPCKPNEAASMHPFDFFMRSSMHSSASSEGETNAPVYSGEAGSEFNPPDIVAATTVAPGTGSEAMDPGWGSVQGNINLVTVQGNVNLVLGPGQGMANLFGTNPGTGWANPNLNHSQMNVSLPWDGQRKYGGERFTSPREWPYQGRPPWGRQQYGGGGYPRPPPKGQRVCKFYESGRCKKGAFCDYLHP</sequence>
<dbReference type="GO" id="GO:0003677">
    <property type="term" value="F:DNA binding"/>
    <property type="evidence" value="ECO:0007669"/>
    <property type="project" value="UniProtKB-KW"/>
</dbReference>
<keyword evidence="13" id="KW-1185">Reference proteome</keyword>
<dbReference type="SUPFAM" id="SSF55277">
    <property type="entry name" value="GYF domain"/>
    <property type="match status" value="1"/>
</dbReference>
<evidence type="ECO:0000259" key="9">
    <source>
        <dbReference type="PROSITE" id="PS50829"/>
    </source>
</evidence>
<feature type="zinc finger region" description="C3H1-type" evidence="5">
    <location>
        <begin position="1579"/>
        <end position="1604"/>
    </location>
</feature>
<dbReference type="FunFam" id="3.30.40.10:FF:000303">
    <property type="entry name" value="Zinc finger CCCH domain-containing protein 19"/>
    <property type="match status" value="1"/>
</dbReference>